<keyword evidence="1" id="KW-1133">Transmembrane helix</keyword>
<keyword evidence="1" id="KW-0472">Membrane</keyword>
<reference evidence="2" key="1">
    <citation type="journal article" date="2020" name="Nature">
        <title>Giant virus diversity and host interactions through global metagenomics.</title>
        <authorList>
            <person name="Schulz F."/>
            <person name="Roux S."/>
            <person name="Paez-Espino D."/>
            <person name="Jungbluth S."/>
            <person name="Walsh D.A."/>
            <person name="Denef V.J."/>
            <person name="McMahon K.D."/>
            <person name="Konstantinidis K.T."/>
            <person name="Eloe-Fadrosh E.A."/>
            <person name="Kyrpides N.C."/>
            <person name="Woyke T."/>
        </authorList>
    </citation>
    <scope>NUCLEOTIDE SEQUENCE</scope>
    <source>
        <strain evidence="2">GVMAG-M-3300020192-26</strain>
    </source>
</reference>
<accession>A0A6C0CCC8</accession>
<dbReference type="AlphaFoldDB" id="A0A6C0CCC8"/>
<dbReference type="EMBL" id="MN739369">
    <property type="protein sequence ID" value="QHT01315.1"/>
    <property type="molecule type" value="Genomic_DNA"/>
</dbReference>
<evidence type="ECO:0000256" key="1">
    <source>
        <dbReference type="SAM" id="Phobius"/>
    </source>
</evidence>
<protein>
    <submittedName>
        <fullName evidence="2">Uncharacterized protein</fullName>
    </submittedName>
</protein>
<keyword evidence="1" id="KW-0812">Transmembrane</keyword>
<sequence>MNTIMIGTIMIGTIMIGTIMIGTIMISTITSVISQEHLTCEKIMTKKLQKIQTDMKF</sequence>
<feature type="transmembrane region" description="Helical" evidence="1">
    <location>
        <begin position="6"/>
        <end position="33"/>
    </location>
</feature>
<evidence type="ECO:0000313" key="2">
    <source>
        <dbReference type="EMBL" id="QHT01315.1"/>
    </source>
</evidence>
<name>A0A6C0CCC8_9ZZZZ</name>
<organism evidence="2">
    <name type="scientific">viral metagenome</name>
    <dbReference type="NCBI Taxonomy" id="1070528"/>
    <lineage>
        <taxon>unclassified sequences</taxon>
        <taxon>metagenomes</taxon>
        <taxon>organismal metagenomes</taxon>
    </lineage>
</organism>
<proteinExistence type="predicted"/>